<feature type="transmembrane region" description="Helical" evidence="6">
    <location>
        <begin position="412"/>
        <end position="433"/>
    </location>
</feature>
<dbReference type="AlphaFoldDB" id="A0AA39X8H3"/>
<feature type="transmembrane region" description="Helical" evidence="6">
    <location>
        <begin position="194"/>
        <end position="217"/>
    </location>
</feature>
<dbReference type="GO" id="GO:0006874">
    <property type="term" value="P:intracellular calcium ion homeostasis"/>
    <property type="evidence" value="ECO:0007669"/>
    <property type="project" value="TreeGrafter"/>
</dbReference>
<evidence type="ECO:0000256" key="6">
    <source>
        <dbReference type="SAM" id="Phobius"/>
    </source>
</evidence>
<protein>
    <recommendedName>
        <fullName evidence="7">EF-hand domain-containing protein</fullName>
    </recommendedName>
</protein>
<feature type="region of interest" description="Disordered" evidence="5">
    <location>
        <begin position="736"/>
        <end position="776"/>
    </location>
</feature>
<evidence type="ECO:0000256" key="2">
    <source>
        <dbReference type="ARBA" id="ARBA00022989"/>
    </source>
</evidence>
<keyword evidence="4" id="KW-0175">Coiled coil</keyword>
<accession>A0AA39X8H3</accession>
<evidence type="ECO:0000259" key="7">
    <source>
        <dbReference type="PROSITE" id="PS50222"/>
    </source>
</evidence>
<dbReference type="GO" id="GO:0016020">
    <property type="term" value="C:membrane"/>
    <property type="evidence" value="ECO:0007669"/>
    <property type="project" value="InterPro"/>
</dbReference>
<dbReference type="PANTHER" id="PTHR31323:SF14">
    <property type="entry name" value="MECHANOSENSITIVE ION CHANNEL PROTEIN MSY2"/>
    <property type="match status" value="1"/>
</dbReference>
<dbReference type="PANTHER" id="PTHR31323">
    <property type="entry name" value="MECHANOSENSITIVE ION CHANNEL PROTEIN MSY2"/>
    <property type="match status" value="1"/>
</dbReference>
<dbReference type="Pfam" id="PF25886">
    <property type="entry name" value="Msy1"/>
    <property type="match status" value="1"/>
</dbReference>
<gene>
    <name evidence="8" type="ORF">B0T17DRAFT_589122</name>
</gene>
<feature type="transmembrane region" description="Helical" evidence="6">
    <location>
        <begin position="53"/>
        <end position="75"/>
    </location>
</feature>
<evidence type="ECO:0000256" key="1">
    <source>
        <dbReference type="ARBA" id="ARBA00022692"/>
    </source>
</evidence>
<keyword evidence="1 6" id="KW-0812">Transmembrane</keyword>
<feature type="transmembrane region" description="Helical" evidence="6">
    <location>
        <begin position="156"/>
        <end position="174"/>
    </location>
</feature>
<feature type="domain" description="EF-hand" evidence="7">
    <location>
        <begin position="359"/>
        <end position="394"/>
    </location>
</feature>
<dbReference type="EMBL" id="JAULSR010000002">
    <property type="protein sequence ID" value="KAK0629249.1"/>
    <property type="molecule type" value="Genomic_DNA"/>
</dbReference>
<name>A0AA39X8H3_9PEZI</name>
<evidence type="ECO:0000313" key="9">
    <source>
        <dbReference type="Proteomes" id="UP001174934"/>
    </source>
</evidence>
<dbReference type="PROSITE" id="PS00018">
    <property type="entry name" value="EF_HAND_1"/>
    <property type="match status" value="1"/>
</dbReference>
<feature type="transmembrane region" description="Helical" evidence="6">
    <location>
        <begin position="126"/>
        <end position="144"/>
    </location>
</feature>
<sequence length="776" mass="87590">MNQANADEVYGALPVDLTDSTDEKQDQHSHITAPSYVTAEGSYWGYLWKYVSWALKCLLVVILVGIPLAVPVIVYRDAPDTASALDPNNPPKNFDQDDANRLLYRLIIWCIFFWLLVSWLSLCVSYGLGCALPYIFRFVARYFNQAHVRYWRLFRAMRRPITLAGFLTGSYISFDTIFGDVRDIFEWSFVIDDVLQQCALWAGFYVLEKILILYITIHYHFRSDLGRLSHSKDMHNAIIALYEASIYLYPVGTPEFNEEDILIANATGSEHGEYRVRATHYLSRLGIDTYAMTSFFGNFLSNDPKSHWLRPTSSYGTVERTMANPKSAAALARRIWMSFVVAGKDKMTAQDIAEVLGPYKKEEAENYFKTLDENESGDIQLDEMEWTVIEAGRIRNAIYRSMHNADHNINTFEWVLLAFLALIMLLFILVFYVPTLKQIQATAAPLATGAGFAIGRTVHHFLAGCIFVLFDHPFDAGDRVEIWNGSSNNSISLIVTRQSLLYTVFRRVDNWMEMQVGNEWLQQCRIENVTRSGANRQAVSMMIDIRTTFKDLSFLRTELEGFLRHKDNKRDYMPNLALAIVGVHELNKLELKVIFTHKSNWSNEPLRAARSMKFMCALVAAIRKVPITRPDGGPLGQEGRPLYNIMMSNEEAEEKLAGIREEQAADRIDAVPATGSTAQQQSDITIDVSDIQQGAGAGARQDAEMVRRAMEEAERKRAEKAAKEADELKAMAALAKVPAQPAKGPPRDWSSGLSTGVDAGGSRGWTGLRTTSNYRG</sequence>
<dbReference type="InterPro" id="IPR002048">
    <property type="entry name" value="EF_hand_dom"/>
</dbReference>
<evidence type="ECO:0000313" key="8">
    <source>
        <dbReference type="EMBL" id="KAK0629249.1"/>
    </source>
</evidence>
<reference evidence="8" key="1">
    <citation type="submission" date="2023-06" db="EMBL/GenBank/DDBJ databases">
        <title>Genome-scale phylogeny and comparative genomics of the fungal order Sordariales.</title>
        <authorList>
            <consortium name="Lawrence Berkeley National Laboratory"/>
            <person name="Hensen N."/>
            <person name="Bonometti L."/>
            <person name="Westerberg I."/>
            <person name="Brannstrom I.O."/>
            <person name="Guillou S."/>
            <person name="Cros-Aarteil S."/>
            <person name="Calhoun S."/>
            <person name="Haridas S."/>
            <person name="Kuo A."/>
            <person name="Mondo S."/>
            <person name="Pangilinan J."/>
            <person name="Riley R."/>
            <person name="LaButti K."/>
            <person name="Andreopoulos B."/>
            <person name="Lipzen A."/>
            <person name="Chen C."/>
            <person name="Yanf M."/>
            <person name="Daum C."/>
            <person name="Ng V."/>
            <person name="Clum A."/>
            <person name="Steindorff A."/>
            <person name="Ohm R."/>
            <person name="Martin F."/>
            <person name="Silar P."/>
            <person name="Natvig D."/>
            <person name="Lalanne C."/>
            <person name="Gautier V."/>
            <person name="Ament-velasquez S.L."/>
            <person name="Kruys A."/>
            <person name="Hutchinson M.I."/>
            <person name="Powell A.J."/>
            <person name="Barry K."/>
            <person name="Miller A.N."/>
            <person name="Grigoriev I.V."/>
            <person name="Debuchy R."/>
            <person name="Gladieux P."/>
            <person name="Thoren M.H."/>
            <person name="Johannesson H."/>
        </authorList>
    </citation>
    <scope>NUCLEOTIDE SEQUENCE</scope>
    <source>
        <strain evidence="8">SMH3391-2</strain>
    </source>
</reference>
<evidence type="ECO:0000256" key="3">
    <source>
        <dbReference type="ARBA" id="ARBA00023136"/>
    </source>
</evidence>
<organism evidence="8 9">
    <name type="scientific">Bombardia bombarda</name>
    <dbReference type="NCBI Taxonomy" id="252184"/>
    <lineage>
        <taxon>Eukaryota</taxon>
        <taxon>Fungi</taxon>
        <taxon>Dikarya</taxon>
        <taxon>Ascomycota</taxon>
        <taxon>Pezizomycotina</taxon>
        <taxon>Sordariomycetes</taxon>
        <taxon>Sordariomycetidae</taxon>
        <taxon>Sordariales</taxon>
        <taxon>Lasiosphaeriaceae</taxon>
        <taxon>Bombardia</taxon>
    </lineage>
</organism>
<dbReference type="Proteomes" id="UP001174934">
    <property type="component" value="Unassembled WGS sequence"/>
</dbReference>
<keyword evidence="9" id="KW-1185">Reference proteome</keyword>
<dbReference type="GO" id="GO:0005524">
    <property type="term" value="F:ATP binding"/>
    <property type="evidence" value="ECO:0007669"/>
    <property type="project" value="InterPro"/>
</dbReference>
<dbReference type="InterPro" id="IPR058650">
    <property type="entry name" value="Msy1/2-like"/>
</dbReference>
<keyword evidence="3 6" id="KW-0472">Membrane</keyword>
<proteinExistence type="predicted"/>
<dbReference type="GO" id="GO:0005509">
    <property type="term" value="F:calcium ion binding"/>
    <property type="evidence" value="ECO:0007669"/>
    <property type="project" value="InterPro"/>
</dbReference>
<dbReference type="PROSITE" id="PS50222">
    <property type="entry name" value="EF_HAND_2"/>
    <property type="match status" value="1"/>
</dbReference>
<evidence type="ECO:0000256" key="5">
    <source>
        <dbReference type="SAM" id="MobiDB-lite"/>
    </source>
</evidence>
<dbReference type="InterPro" id="IPR018247">
    <property type="entry name" value="EF_Hand_1_Ca_BS"/>
</dbReference>
<keyword evidence="2 6" id="KW-1133">Transmembrane helix</keyword>
<evidence type="ECO:0000256" key="4">
    <source>
        <dbReference type="SAM" id="Coils"/>
    </source>
</evidence>
<dbReference type="SUPFAM" id="SSF90123">
    <property type="entry name" value="ABC transporter transmembrane region"/>
    <property type="match status" value="1"/>
</dbReference>
<dbReference type="GO" id="GO:0005262">
    <property type="term" value="F:calcium channel activity"/>
    <property type="evidence" value="ECO:0007669"/>
    <property type="project" value="TreeGrafter"/>
</dbReference>
<comment type="caution">
    <text evidence="8">The sequence shown here is derived from an EMBL/GenBank/DDBJ whole genome shotgun (WGS) entry which is preliminary data.</text>
</comment>
<feature type="coiled-coil region" evidence="4">
    <location>
        <begin position="703"/>
        <end position="731"/>
    </location>
</feature>
<dbReference type="InterPro" id="IPR036640">
    <property type="entry name" value="ABC1_TM_sf"/>
</dbReference>